<dbReference type="PANTHER" id="PTHR12247:SF131">
    <property type="entry name" value="LD05287P"/>
    <property type="match status" value="1"/>
</dbReference>
<feature type="repeat" description="MBT" evidence="2">
    <location>
        <begin position="261"/>
        <end position="368"/>
    </location>
</feature>
<name>A0A2G5SLS4_9PELO</name>
<dbReference type="InterPro" id="IPR004092">
    <property type="entry name" value="Mbt"/>
</dbReference>
<dbReference type="GO" id="GO:0005634">
    <property type="term" value="C:nucleus"/>
    <property type="evidence" value="ECO:0007669"/>
    <property type="project" value="InterPro"/>
</dbReference>
<gene>
    <name evidence="3" type="primary">Cnig_chr_X.g22803</name>
    <name evidence="3" type="ORF">B9Z55_022803</name>
</gene>
<feature type="repeat" description="MBT" evidence="2">
    <location>
        <begin position="372"/>
        <end position="511"/>
    </location>
</feature>
<sequence>MSQFLEMRLPEGMTPFLGSHTWEDDLNKFEQGAARFVPITKLAHGFGDREIFKFLKDGVIFETPVPEFQSLEEGVEFRWYAKILDVCGYRVRARFLGSDNTFWIHFFSEDVHYFGEGKLRDDVRYKPPPGWAFNKRVLKRYLDKKTRKNMILPKLHEERKRAQHPSNFVGRRVELLGCDDTTKLRVATIRRQCNSRFQVSVSPEDYPQAIEEGCPFLRQTTENFWIDFCSPYIYPVTFSHFARYGTDFPENYKIHVREVVHSWLEPGEPAYDPLDYKLEDSVILAVGYCGDVSNLKVNMKFELLDPFSGKFKSLHVASVVRVLTTPPQLVVTIDGPNSAAESFPLRPNSHYLFPIGYAEEYGLPLETPYPHFQWGEYLKNEKAEPLPVWHFRQNPCFDKERLAWFEPGRFLEAASQVDNHFIGPAKIRSRHGRIVRIGFEGWGENHDELYDIDLQNGITQNSLNHENCKMGMFRYSEYLKIGMRYCLYIFSNPDLLPIGWCELHGYDLRSPVVEIDD</sequence>
<dbReference type="Gene3D" id="2.30.30.140">
    <property type="match status" value="4"/>
</dbReference>
<keyword evidence="1" id="KW-0677">Repeat</keyword>
<dbReference type="STRING" id="1611254.A0A2G5SLS4"/>
<dbReference type="GO" id="GO:0045892">
    <property type="term" value="P:negative regulation of DNA-templated transcription"/>
    <property type="evidence" value="ECO:0007669"/>
    <property type="project" value="TreeGrafter"/>
</dbReference>
<dbReference type="GO" id="GO:0003682">
    <property type="term" value="F:chromatin binding"/>
    <property type="evidence" value="ECO:0007669"/>
    <property type="project" value="TreeGrafter"/>
</dbReference>
<dbReference type="PROSITE" id="PS51079">
    <property type="entry name" value="MBT"/>
    <property type="match status" value="2"/>
</dbReference>
<comment type="caution">
    <text evidence="3">The sequence shown here is derived from an EMBL/GenBank/DDBJ whole genome shotgun (WGS) entry which is preliminary data.</text>
</comment>
<dbReference type="AlphaFoldDB" id="A0A2G5SLS4"/>
<dbReference type="OrthoDB" id="8188861at2759"/>
<keyword evidence="4" id="KW-1185">Reference proteome</keyword>
<proteinExistence type="predicted"/>
<dbReference type="PANTHER" id="PTHR12247">
    <property type="entry name" value="POLYCOMB GROUP PROTEIN"/>
    <property type="match status" value="1"/>
</dbReference>
<dbReference type="SMART" id="SM00561">
    <property type="entry name" value="MBT"/>
    <property type="match status" value="2"/>
</dbReference>
<dbReference type="EMBL" id="PDUG01000006">
    <property type="protein sequence ID" value="PIC16064.1"/>
    <property type="molecule type" value="Genomic_DNA"/>
</dbReference>
<evidence type="ECO:0000313" key="3">
    <source>
        <dbReference type="EMBL" id="PIC16064.1"/>
    </source>
</evidence>
<evidence type="ECO:0000313" key="4">
    <source>
        <dbReference type="Proteomes" id="UP000230233"/>
    </source>
</evidence>
<protein>
    <submittedName>
        <fullName evidence="3">Uncharacterized protein</fullName>
    </submittedName>
</protein>
<dbReference type="InterPro" id="IPR050548">
    <property type="entry name" value="PcG_chromatin_remod_factors"/>
</dbReference>
<dbReference type="Proteomes" id="UP000230233">
    <property type="component" value="Chromosome X"/>
</dbReference>
<organism evidence="3 4">
    <name type="scientific">Caenorhabditis nigoni</name>
    <dbReference type="NCBI Taxonomy" id="1611254"/>
    <lineage>
        <taxon>Eukaryota</taxon>
        <taxon>Metazoa</taxon>
        <taxon>Ecdysozoa</taxon>
        <taxon>Nematoda</taxon>
        <taxon>Chromadorea</taxon>
        <taxon>Rhabditida</taxon>
        <taxon>Rhabditina</taxon>
        <taxon>Rhabditomorpha</taxon>
        <taxon>Rhabditoidea</taxon>
        <taxon>Rhabditidae</taxon>
        <taxon>Peloderinae</taxon>
        <taxon>Caenorhabditis</taxon>
    </lineage>
</organism>
<dbReference type="SUPFAM" id="SSF63748">
    <property type="entry name" value="Tudor/PWWP/MBT"/>
    <property type="match status" value="4"/>
</dbReference>
<evidence type="ECO:0000256" key="2">
    <source>
        <dbReference type="PROSITE-ProRule" id="PRU00459"/>
    </source>
</evidence>
<accession>A0A2G5SLS4</accession>
<evidence type="ECO:0000256" key="1">
    <source>
        <dbReference type="ARBA" id="ARBA00022737"/>
    </source>
</evidence>
<dbReference type="Pfam" id="PF02820">
    <property type="entry name" value="MBT"/>
    <property type="match status" value="2"/>
</dbReference>
<dbReference type="GO" id="GO:0042393">
    <property type="term" value="F:histone binding"/>
    <property type="evidence" value="ECO:0007669"/>
    <property type="project" value="TreeGrafter"/>
</dbReference>
<reference evidence="4" key="1">
    <citation type="submission" date="2017-10" db="EMBL/GenBank/DDBJ databases">
        <title>Rapid genome shrinkage in a self-fertile nematode reveals novel sperm competition proteins.</title>
        <authorList>
            <person name="Yin D."/>
            <person name="Schwarz E.M."/>
            <person name="Thomas C.G."/>
            <person name="Felde R.L."/>
            <person name="Korf I.F."/>
            <person name="Cutter A.D."/>
            <person name="Schartner C.M."/>
            <person name="Ralston E.J."/>
            <person name="Meyer B.J."/>
            <person name="Haag E.S."/>
        </authorList>
    </citation>
    <scope>NUCLEOTIDE SEQUENCE [LARGE SCALE GENOMIC DNA]</scope>
    <source>
        <strain evidence="4">JU1422</strain>
    </source>
</reference>